<protein>
    <submittedName>
        <fullName evidence="3">Uncharacterized protein</fullName>
    </submittedName>
</protein>
<dbReference type="EMBL" id="JAGDFL010001254">
    <property type="protein sequence ID" value="KAG7376892.1"/>
    <property type="molecule type" value="Genomic_DNA"/>
</dbReference>
<feature type="compositionally biased region" description="Basic and acidic residues" evidence="1">
    <location>
        <begin position="118"/>
        <end position="129"/>
    </location>
</feature>
<dbReference type="Proteomes" id="UP000693981">
    <property type="component" value="Unassembled WGS sequence"/>
</dbReference>
<dbReference type="AlphaFoldDB" id="A0A8T1V6J9"/>
<feature type="transmembrane region" description="Helical" evidence="2">
    <location>
        <begin position="32"/>
        <end position="52"/>
    </location>
</feature>
<evidence type="ECO:0000256" key="1">
    <source>
        <dbReference type="SAM" id="MobiDB-lite"/>
    </source>
</evidence>
<reference evidence="3" key="1">
    <citation type="submission" date="2021-02" db="EMBL/GenBank/DDBJ databases">
        <authorList>
            <person name="Palmer J.M."/>
        </authorList>
    </citation>
    <scope>NUCLEOTIDE SEQUENCE</scope>
    <source>
        <strain evidence="3">SCRP23</strain>
    </source>
</reference>
<proteinExistence type="predicted"/>
<organism evidence="3 4">
    <name type="scientific">Phytophthora boehmeriae</name>
    <dbReference type="NCBI Taxonomy" id="109152"/>
    <lineage>
        <taxon>Eukaryota</taxon>
        <taxon>Sar</taxon>
        <taxon>Stramenopiles</taxon>
        <taxon>Oomycota</taxon>
        <taxon>Peronosporomycetes</taxon>
        <taxon>Peronosporales</taxon>
        <taxon>Peronosporaceae</taxon>
        <taxon>Phytophthora</taxon>
    </lineage>
</organism>
<evidence type="ECO:0000256" key="2">
    <source>
        <dbReference type="SAM" id="Phobius"/>
    </source>
</evidence>
<feature type="compositionally biased region" description="Basic residues" evidence="1">
    <location>
        <begin position="130"/>
        <end position="144"/>
    </location>
</feature>
<gene>
    <name evidence="3" type="ORF">PHYBOEH_001238</name>
</gene>
<evidence type="ECO:0000313" key="3">
    <source>
        <dbReference type="EMBL" id="KAG7376892.1"/>
    </source>
</evidence>
<name>A0A8T1V6J9_9STRA</name>
<keyword evidence="2" id="KW-1133">Transmembrane helix</keyword>
<comment type="caution">
    <text evidence="3">The sequence shown here is derived from an EMBL/GenBank/DDBJ whole genome shotgun (WGS) entry which is preliminary data.</text>
</comment>
<evidence type="ECO:0000313" key="4">
    <source>
        <dbReference type="Proteomes" id="UP000693981"/>
    </source>
</evidence>
<accession>A0A8T1V6J9</accession>
<keyword evidence="2" id="KW-0812">Transmembrane</keyword>
<keyword evidence="2" id="KW-0472">Membrane</keyword>
<feature type="compositionally biased region" description="Basic and acidic residues" evidence="1">
    <location>
        <begin position="145"/>
        <end position="163"/>
    </location>
</feature>
<sequence length="204" mass="23776">MLRIRARDPAGNVDEKFEEGRNQYTWEYERPLPWGLIIGLSCVALVLLAGFLMEWRKRRKRAAMERYAMKRMRRKLKKKNGAVAIAKEGDANWRETYDNAKEGKKGKKKSIKRMPTTSKDKARGKDKKDKAKGKKIKTKAKSTKKKDSIKTKDKVIQRREDRKTPKKKTVSNDEKKKTKSRYTTGKTTKDISTKKNVKMVVKQL</sequence>
<keyword evidence="4" id="KW-1185">Reference proteome</keyword>
<feature type="region of interest" description="Disordered" evidence="1">
    <location>
        <begin position="97"/>
        <end position="190"/>
    </location>
</feature>